<sequence length="78" mass="8847">MNKVSTDESSDTPENSPTQALVDSENTDGRQPLVPLSFKVTKEFKKRYQQAALNADMKLIELLSEMLDDWEKKGKTTQ</sequence>
<accession>A0ABT1ULC2</accession>
<evidence type="ECO:0000256" key="1">
    <source>
        <dbReference type="SAM" id="MobiDB-lite"/>
    </source>
</evidence>
<dbReference type="RefSeq" id="WP_256611969.1">
    <property type="nucleotide sequence ID" value="NZ_JANIBM010000026.1"/>
</dbReference>
<name>A0ABT1ULC2_9GAMM</name>
<dbReference type="EMBL" id="JANIBM010000026">
    <property type="protein sequence ID" value="MCQ8182643.1"/>
    <property type="molecule type" value="Genomic_DNA"/>
</dbReference>
<keyword evidence="3" id="KW-1185">Reference proteome</keyword>
<gene>
    <name evidence="2" type="ORF">NP603_16095</name>
</gene>
<evidence type="ECO:0000313" key="2">
    <source>
        <dbReference type="EMBL" id="MCQ8182643.1"/>
    </source>
</evidence>
<reference evidence="2 3" key="1">
    <citation type="submission" date="2022-07" db="EMBL/GenBank/DDBJ databases">
        <title>Methylomonas rivi sp. nov., Methylomonas rosea sp. nov., Methylomonas aureus sp. nov. and Methylomonas subterranea sp. nov., four novel methanotrophs isolated from a freshwater creek and the deep terrestrial subsurface.</title>
        <authorList>
            <person name="Abin C."/>
            <person name="Sankaranarayanan K."/>
            <person name="Garner C."/>
            <person name="Sindelar R."/>
            <person name="Kotary K."/>
            <person name="Garner R."/>
            <person name="Barclay S."/>
            <person name="Lawson P."/>
            <person name="Krumholz L."/>
        </authorList>
    </citation>
    <scope>NUCLEOTIDE SEQUENCE [LARGE SCALE GENOMIC DNA]</scope>
    <source>
        <strain evidence="2 3">SURF-1</strain>
    </source>
</reference>
<organism evidence="2 3">
    <name type="scientific">Methylomonas aurea</name>
    <dbReference type="NCBI Taxonomy" id="2952224"/>
    <lineage>
        <taxon>Bacteria</taxon>
        <taxon>Pseudomonadati</taxon>
        <taxon>Pseudomonadota</taxon>
        <taxon>Gammaproteobacteria</taxon>
        <taxon>Methylococcales</taxon>
        <taxon>Methylococcaceae</taxon>
        <taxon>Methylomonas</taxon>
    </lineage>
</organism>
<feature type="compositionally biased region" description="Polar residues" evidence="1">
    <location>
        <begin position="12"/>
        <end position="21"/>
    </location>
</feature>
<evidence type="ECO:0000313" key="3">
    <source>
        <dbReference type="Proteomes" id="UP001524569"/>
    </source>
</evidence>
<protein>
    <submittedName>
        <fullName evidence="2">Uncharacterized protein</fullName>
    </submittedName>
</protein>
<feature type="region of interest" description="Disordered" evidence="1">
    <location>
        <begin position="1"/>
        <end position="33"/>
    </location>
</feature>
<comment type="caution">
    <text evidence="2">The sequence shown here is derived from an EMBL/GenBank/DDBJ whole genome shotgun (WGS) entry which is preliminary data.</text>
</comment>
<dbReference type="Proteomes" id="UP001524569">
    <property type="component" value="Unassembled WGS sequence"/>
</dbReference>
<proteinExistence type="predicted"/>